<evidence type="ECO:0000313" key="2">
    <source>
        <dbReference type="EMBL" id="OLZ53109.1"/>
    </source>
</evidence>
<comment type="caution">
    <text evidence="2">The sequence shown here is derived from an EMBL/GenBank/DDBJ whole genome shotgun (WGS) entry which is preliminary data.</text>
</comment>
<reference evidence="2 3" key="1">
    <citation type="submission" date="2016-01" db="EMBL/GenBank/DDBJ databases">
        <title>Amycolatopsis coloradensis genome sequencing and assembly.</title>
        <authorList>
            <person name="Mayilraj S."/>
        </authorList>
    </citation>
    <scope>NUCLEOTIDE SEQUENCE [LARGE SCALE GENOMIC DNA]</scope>
    <source>
        <strain evidence="2 3">DSM 44225</strain>
    </source>
</reference>
<dbReference type="Proteomes" id="UP000187486">
    <property type="component" value="Unassembled WGS sequence"/>
</dbReference>
<keyword evidence="3" id="KW-1185">Reference proteome</keyword>
<protein>
    <submittedName>
        <fullName evidence="2">Uncharacterized protein</fullName>
    </submittedName>
</protein>
<dbReference type="EMBL" id="MQUQ01000005">
    <property type="protein sequence ID" value="OLZ53109.1"/>
    <property type="molecule type" value="Genomic_DNA"/>
</dbReference>
<sequence>MHAAGVDDLGEGVGQVGEVGGGLVQLGQALDAGAGADQHGTGIEHSVLAQQPHGLLLDPGPARSSQRRAADSGEEAFTVVARVSAGDVSWTTKGLGT</sequence>
<accession>A0A1R0KVP2</accession>
<evidence type="ECO:0000256" key="1">
    <source>
        <dbReference type="SAM" id="MobiDB-lite"/>
    </source>
</evidence>
<evidence type="ECO:0000313" key="3">
    <source>
        <dbReference type="Proteomes" id="UP000187486"/>
    </source>
</evidence>
<proteinExistence type="predicted"/>
<name>A0A1R0KVP2_9PSEU</name>
<feature type="region of interest" description="Disordered" evidence="1">
    <location>
        <begin position="33"/>
        <end position="74"/>
    </location>
</feature>
<gene>
    <name evidence="2" type="ORF">BS329_09765</name>
</gene>
<organism evidence="2 3">
    <name type="scientific">Amycolatopsis coloradensis</name>
    <dbReference type="NCBI Taxonomy" id="76021"/>
    <lineage>
        <taxon>Bacteria</taxon>
        <taxon>Bacillati</taxon>
        <taxon>Actinomycetota</taxon>
        <taxon>Actinomycetes</taxon>
        <taxon>Pseudonocardiales</taxon>
        <taxon>Pseudonocardiaceae</taxon>
        <taxon>Amycolatopsis</taxon>
    </lineage>
</organism>
<dbReference type="AlphaFoldDB" id="A0A1R0KVP2"/>